<keyword evidence="6" id="KW-0812">Transmembrane</keyword>
<organism evidence="11 12">
    <name type="scientific">Hymenobacter chitinivorans DSM 11115</name>
    <dbReference type="NCBI Taxonomy" id="1121954"/>
    <lineage>
        <taxon>Bacteria</taxon>
        <taxon>Pseudomonadati</taxon>
        <taxon>Bacteroidota</taxon>
        <taxon>Cytophagia</taxon>
        <taxon>Cytophagales</taxon>
        <taxon>Hymenobacteraceae</taxon>
        <taxon>Hymenobacter</taxon>
    </lineage>
</organism>
<evidence type="ECO:0000256" key="9">
    <source>
        <dbReference type="ARBA" id="ARBA00023136"/>
    </source>
</evidence>
<reference evidence="11 12" key="1">
    <citation type="submission" date="2017-11" db="EMBL/GenBank/DDBJ databases">
        <title>Genomic Encyclopedia of Archaeal and Bacterial Type Strains, Phase II (KMG-II): From Individual Species to Whole Genera.</title>
        <authorList>
            <person name="Goeker M."/>
        </authorList>
    </citation>
    <scope>NUCLEOTIDE SEQUENCE [LARGE SCALE GENOMIC DNA]</scope>
    <source>
        <strain evidence="11 12">DSM 11115</strain>
    </source>
</reference>
<dbReference type="NCBIfam" id="TIGR01352">
    <property type="entry name" value="tonB_Cterm"/>
    <property type="match status" value="1"/>
</dbReference>
<dbReference type="GO" id="GO:0031992">
    <property type="term" value="F:energy transducer activity"/>
    <property type="evidence" value="ECO:0007669"/>
    <property type="project" value="TreeGrafter"/>
</dbReference>
<evidence type="ECO:0000313" key="11">
    <source>
        <dbReference type="EMBL" id="PJJ60533.1"/>
    </source>
</evidence>
<dbReference type="Gene3D" id="3.90.930.1">
    <property type="match status" value="1"/>
</dbReference>
<dbReference type="Proteomes" id="UP000228535">
    <property type="component" value="Unassembled WGS sequence"/>
</dbReference>
<dbReference type="GO" id="GO:0055085">
    <property type="term" value="P:transmembrane transport"/>
    <property type="evidence" value="ECO:0007669"/>
    <property type="project" value="InterPro"/>
</dbReference>
<dbReference type="InterPro" id="IPR037682">
    <property type="entry name" value="TonB_C"/>
</dbReference>
<keyword evidence="9" id="KW-0472">Membrane</keyword>
<protein>
    <submittedName>
        <fullName evidence="11">TonB family protein</fullName>
    </submittedName>
</protein>
<keyword evidence="5" id="KW-0997">Cell inner membrane</keyword>
<comment type="caution">
    <text evidence="11">The sequence shown here is derived from an EMBL/GenBank/DDBJ whole genome shotgun (WGS) entry which is preliminary data.</text>
</comment>
<proteinExistence type="inferred from homology"/>
<dbReference type="InterPro" id="IPR051045">
    <property type="entry name" value="TonB-dependent_transducer"/>
</dbReference>
<dbReference type="SUPFAM" id="SSF82185">
    <property type="entry name" value="Histone H3 K4-specific methyltransferase SET7/9 N-terminal domain"/>
    <property type="match status" value="1"/>
</dbReference>
<dbReference type="PANTHER" id="PTHR33446:SF2">
    <property type="entry name" value="PROTEIN TONB"/>
    <property type="match status" value="1"/>
</dbReference>
<keyword evidence="12" id="KW-1185">Reference proteome</keyword>
<comment type="similarity">
    <text evidence="2">Belongs to the TonB family.</text>
</comment>
<accession>A0A2M9BRG2</accession>
<keyword evidence="4" id="KW-1003">Cell membrane</keyword>
<feature type="domain" description="TonB C-terminal" evidence="10">
    <location>
        <begin position="174"/>
        <end position="270"/>
    </location>
</feature>
<evidence type="ECO:0000256" key="5">
    <source>
        <dbReference type="ARBA" id="ARBA00022519"/>
    </source>
</evidence>
<dbReference type="InterPro" id="IPR006260">
    <property type="entry name" value="TonB/TolA_C"/>
</dbReference>
<evidence type="ECO:0000256" key="8">
    <source>
        <dbReference type="ARBA" id="ARBA00022989"/>
    </source>
</evidence>
<keyword evidence="7" id="KW-0653">Protein transport</keyword>
<evidence type="ECO:0000313" key="12">
    <source>
        <dbReference type="Proteomes" id="UP000228535"/>
    </source>
</evidence>
<dbReference type="PANTHER" id="PTHR33446">
    <property type="entry name" value="PROTEIN TONB-RELATED"/>
    <property type="match status" value="1"/>
</dbReference>
<keyword evidence="8" id="KW-1133">Transmembrane helix</keyword>
<dbReference type="AlphaFoldDB" id="A0A2M9BRG2"/>
<keyword evidence="3" id="KW-0813">Transport</keyword>
<sequence length="290" mass="31316">MRKVLRIGIPGLLLAAGILLSLPEAASGQAPRSYPYRTVTYLAPNGAQLPGPEGAGSRIERTFRDSLSGSARHYNAAGKLERITPYAVMDVLKLGPETTYYDTGQLHTKDDYVGSKRNGEFVVYYPDSKVRRREIYVDDKRQSGECYAPDGSMVPFYEYRTMPLFKGASMSEKAGMNKVLAAVAATLQYPASALRNQTQGQVFVTLTVGPAGEVTGVSLAKSVSPDLDAAAIAAVKRLPAFTPGHVDGVNTGFAFILPINFAITGGSTQYPSPMRHRGGVYPVDRPTFRN</sequence>
<evidence type="ECO:0000256" key="4">
    <source>
        <dbReference type="ARBA" id="ARBA00022475"/>
    </source>
</evidence>
<dbReference type="SUPFAM" id="SSF74653">
    <property type="entry name" value="TolA/TonB C-terminal domain"/>
    <property type="match status" value="1"/>
</dbReference>
<evidence type="ECO:0000256" key="1">
    <source>
        <dbReference type="ARBA" id="ARBA00004383"/>
    </source>
</evidence>
<dbReference type="GO" id="GO:0015031">
    <property type="term" value="P:protein transport"/>
    <property type="evidence" value="ECO:0007669"/>
    <property type="project" value="UniProtKB-KW"/>
</dbReference>
<dbReference type="PROSITE" id="PS52015">
    <property type="entry name" value="TONB_CTD"/>
    <property type="match status" value="1"/>
</dbReference>
<evidence type="ECO:0000256" key="6">
    <source>
        <dbReference type="ARBA" id="ARBA00022692"/>
    </source>
</evidence>
<dbReference type="OrthoDB" id="9812355at2"/>
<dbReference type="RefSeq" id="WP_100336178.1">
    <property type="nucleotide sequence ID" value="NZ_PGFA01000001.1"/>
</dbReference>
<dbReference type="GO" id="GO:0098797">
    <property type="term" value="C:plasma membrane protein complex"/>
    <property type="evidence" value="ECO:0007669"/>
    <property type="project" value="TreeGrafter"/>
</dbReference>
<evidence type="ECO:0000256" key="2">
    <source>
        <dbReference type="ARBA" id="ARBA00006555"/>
    </source>
</evidence>
<evidence type="ECO:0000256" key="3">
    <source>
        <dbReference type="ARBA" id="ARBA00022448"/>
    </source>
</evidence>
<gene>
    <name evidence="11" type="ORF">CLV45_1962</name>
</gene>
<evidence type="ECO:0000259" key="10">
    <source>
        <dbReference type="PROSITE" id="PS52015"/>
    </source>
</evidence>
<comment type="subcellular location">
    <subcellularLocation>
        <location evidence="1">Cell inner membrane</location>
        <topology evidence="1">Single-pass membrane protein</topology>
        <orientation evidence="1">Periplasmic side</orientation>
    </subcellularLocation>
</comment>
<dbReference type="Gene3D" id="3.30.1150.10">
    <property type="match status" value="1"/>
</dbReference>
<evidence type="ECO:0000256" key="7">
    <source>
        <dbReference type="ARBA" id="ARBA00022927"/>
    </source>
</evidence>
<dbReference type="Pfam" id="PF03544">
    <property type="entry name" value="TonB_C"/>
    <property type="match status" value="1"/>
</dbReference>
<dbReference type="EMBL" id="PGFA01000001">
    <property type="protein sequence ID" value="PJJ60533.1"/>
    <property type="molecule type" value="Genomic_DNA"/>
</dbReference>
<name>A0A2M9BRG2_9BACT</name>